<keyword evidence="2" id="KW-1185">Reference proteome</keyword>
<organism evidence="1 2">
    <name type="scientific">Pseudonocardia kunmingensis</name>
    <dbReference type="NCBI Taxonomy" id="630975"/>
    <lineage>
        <taxon>Bacteria</taxon>
        <taxon>Bacillati</taxon>
        <taxon>Actinomycetota</taxon>
        <taxon>Actinomycetes</taxon>
        <taxon>Pseudonocardiales</taxon>
        <taxon>Pseudonocardiaceae</taxon>
        <taxon>Pseudonocardia</taxon>
    </lineage>
</organism>
<proteinExistence type="predicted"/>
<dbReference type="RefSeq" id="WP_142059777.1">
    <property type="nucleotide sequence ID" value="NZ_VFPA01000004.1"/>
</dbReference>
<dbReference type="EMBL" id="VFPA01000004">
    <property type="protein sequence ID" value="TQM06128.1"/>
    <property type="molecule type" value="Genomic_DNA"/>
</dbReference>
<dbReference type="OrthoDB" id="3190646at2"/>
<dbReference type="InterPro" id="IPR036457">
    <property type="entry name" value="PPM-type-like_dom_sf"/>
</dbReference>
<dbReference type="Proteomes" id="UP000315677">
    <property type="component" value="Unassembled WGS sequence"/>
</dbReference>
<evidence type="ECO:0008006" key="3">
    <source>
        <dbReference type="Google" id="ProtNLM"/>
    </source>
</evidence>
<dbReference type="AlphaFoldDB" id="A0A543DA20"/>
<name>A0A543DA20_9PSEU</name>
<reference evidence="1 2" key="1">
    <citation type="submission" date="2019-06" db="EMBL/GenBank/DDBJ databases">
        <title>Sequencing the genomes of 1000 actinobacteria strains.</title>
        <authorList>
            <person name="Klenk H.-P."/>
        </authorList>
    </citation>
    <scope>NUCLEOTIDE SEQUENCE [LARGE SCALE GENOMIC DNA]</scope>
    <source>
        <strain evidence="1 2">DSM 45301</strain>
    </source>
</reference>
<comment type="caution">
    <text evidence="1">The sequence shown here is derived from an EMBL/GenBank/DDBJ whole genome shotgun (WGS) entry which is preliminary data.</text>
</comment>
<sequence>MRVRIATRPGSADRPNEDHAVADTGTAVVVDGLTARTETHCVHGVAWFAAQLARDVRDARDVTPRDALRAGIARTAARHAGTCDLEARATPCAAVGVVRVADGVLRYAVLGDVSLVLDGEHVVSDQRVAEAGREERAAAARLPVGSAARATALVEMKRAEIAQRNRPGGYWTAATDPAAADHALTGEVPLRELTRVAILSDGAARAVDPFGLTDWAGVLDLLAADGPDALLARVRAAEHADADARRWPRTKVSDDATAVLCEHLRRNEDEDACASR</sequence>
<evidence type="ECO:0000313" key="1">
    <source>
        <dbReference type="EMBL" id="TQM06128.1"/>
    </source>
</evidence>
<evidence type="ECO:0000313" key="2">
    <source>
        <dbReference type="Proteomes" id="UP000315677"/>
    </source>
</evidence>
<gene>
    <name evidence="1" type="ORF">FB558_6373</name>
</gene>
<accession>A0A543DA20</accession>
<protein>
    <recommendedName>
        <fullName evidence="3">Protein phosphatase 2C-like protein</fullName>
    </recommendedName>
</protein>
<dbReference type="Gene3D" id="3.60.40.10">
    <property type="entry name" value="PPM-type phosphatase domain"/>
    <property type="match status" value="1"/>
</dbReference>